<accession>A0A0F9FP33</accession>
<dbReference type="AlphaFoldDB" id="A0A0F9FP33"/>
<protein>
    <submittedName>
        <fullName evidence="1">Uncharacterized protein</fullName>
    </submittedName>
</protein>
<name>A0A0F9FP33_9ZZZZ</name>
<organism evidence="1">
    <name type="scientific">marine sediment metagenome</name>
    <dbReference type="NCBI Taxonomy" id="412755"/>
    <lineage>
        <taxon>unclassified sequences</taxon>
        <taxon>metagenomes</taxon>
        <taxon>ecological metagenomes</taxon>
    </lineage>
</organism>
<feature type="non-terminal residue" evidence="1">
    <location>
        <position position="471"/>
    </location>
</feature>
<reference evidence="1" key="1">
    <citation type="journal article" date="2015" name="Nature">
        <title>Complex archaea that bridge the gap between prokaryotes and eukaryotes.</title>
        <authorList>
            <person name="Spang A."/>
            <person name="Saw J.H."/>
            <person name="Jorgensen S.L."/>
            <person name="Zaremba-Niedzwiedzka K."/>
            <person name="Martijn J."/>
            <person name="Lind A.E."/>
            <person name="van Eijk R."/>
            <person name="Schleper C."/>
            <person name="Guy L."/>
            <person name="Ettema T.J."/>
        </authorList>
    </citation>
    <scope>NUCLEOTIDE SEQUENCE</scope>
</reference>
<evidence type="ECO:0000313" key="1">
    <source>
        <dbReference type="EMBL" id="KKL87978.1"/>
    </source>
</evidence>
<sequence length="471" mass="48154">MGSSNLISVGVTLQDLRRAVQKLASNKIGGSSSPTFAGLTITGLTASRLIASNASKALISSDLYSWVTGVANEIDIADDGDGTITIGIVNPLIVDKGGTGTNSLTDHGILLGSGVGAITPLAAAANGQLPIGSVGADPVLAEITGTANQIVSTPGAGSITLSLPQDIHTGASPTFTGATFSGLTASQIVGTTAGKALVSIPVIGNGLTLSGGNLYWAWLGINDLSESPTEDSMMVWNGAGNAVLWEYGATLRTTLGLGTGDSPTFAGGTFTGTVTGIDPTASNHLATKEYVDSAISFINDFFLTDDASIGGYFDAAESPTGAAVGTLTTIDLTEGDDKALDGFITESGFPGVTTLMAGVYNMHFHAQRSAGNRDYAIYFELWTRTDPGGAETLRATSETSTNFDDDNENAINIHATVAADVVINATDRLVWKLFANMGVGNNTNLGILTEGTTNSHVSLPTTTEILSSVFV</sequence>
<dbReference type="EMBL" id="LAZR01020693">
    <property type="protein sequence ID" value="KKL87978.1"/>
    <property type="molecule type" value="Genomic_DNA"/>
</dbReference>
<comment type="caution">
    <text evidence="1">The sequence shown here is derived from an EMBL/GenBank/DDBJ whole genome shotgun (WGS) entry which is preliminary data.</text>
</comment>
<proteinExistence type="predicted"/>
<gene>
    <name evidence="1" type="ORF">LCGC14_1929290</name>
</gene>